<sequence length="578" mass="65225">MDRKKMPRAVVARKGRGGAAVASPPPPVRKKSVTADVPLPSAPSTKGEENNVVLPLVDVVEEPPIKEVPDWRVQCGFLNETDKLFRAYPCTKKPRMPNPSDEKSWIDVMLPRTEDEFLNNPVALQDMADLCTPIEKFAAGTNILVTGKDLSGKTSFVQLFIQRMYPEADDRRRRILALNAATMDEGVLLSKMDHFKRSIDKAKPHVKLPYVVIENFHALNPRIQQHTIGPQWEVLNQKRIFFVLTAAPDSNKVTEQIKSSSKIIRLQSLDNPLHILHKLLLICATQRIGYVRPAIEYLLKRKRQLLGPSILALQQLFLRYHFVSIENTNRFFKRPLALLDTLEIVDMCAPLKRCRVCTLVPPCQHTTLQHLYDRVTRLRAMYPQDNQRDVCPDFRHTGVCHVFHRKGRCLFDHPLDIHVIDTTRLVERCAVHTLPLPCTHCATLEATHAREKGLEKDKADAQKEIRRLKKMLADVDHALHAHRKGSTDAVVWGKAKEVQDAKADDFMTEMARLRRQIDATTHKIDAMDPVLQALHAKNARGFAKGLGKGHGRLQPGVDAPSSVDEEDAAAAIAAIQMS</sequence>
<reference evidence="4 5" key="1">
    <citation type="submission" date="2019-03" db="EMBL/GenBank/DDBJ databases">
        <authorList>
            <person name="Gaulin E."/>
            <person name="Dumas B."/>
        </authorList>
    </citation>
    <scope>NUCLEOTIDE SEQUENCE [LARGE SCALE GENOMIC DNA]</scope>
    <source>
        <strain evidence="4">CBS 568.67</strain>
    </source>
</reference>
<keyword evidence="5" id="KW-1185">Reference proteome</keyword>
<keyword evidence="1" id="KW-0175">Coiled coil</keyword>
<feature type="coiled-coil region" evidence="1">
    <location>
        <begin position="444"/>
        <end position="478"/>
    </location>
</feature>
<protein>
    <submittedName>
        <fullName evidence="4">Aste57867_21977 protein</fullName>
    </submittedName>
</protein>
<evidence type="ECO:0000256" key="2">
    <source>
        <dbReference type="SAM" id="MobiDB-lite"/>
    </source>
</evidence>
<dbReference type="Gene3D" id="3.40.50.300">
    <property type="entry name" value="P-loop containing nucleotide triphosphate hydrolases"/>
    <property type="match status" value="1"/>
</dbReference>
<dbReference type="Proteomes" id="UP000332933">
    <property type="component" value="Unassembled WGS sequence"/>
</dbReference>
<dbReference type="EMBL" id="VJMH01007013">
    <property type="protein sequence ID" value="KAF0686191.1"/>
    <property type="molecule type" value="Genomic_DNA"/>
</dbReference>
<feature type="region of interest" description="Disordered" evidence="2">
    <location>
        <begin position="1"/>
        <end position="48"/>
    </location>
</feature>
<dbReference type="SUPFAM" id="SSF52540">
    <property type="entry name" value="P-loop containing nucleoside triphosphate hydrolases"/>
    <property type="match status" value="1"/>
</dbReference>
<feature type="compositionally biased region" description="Basic residues" evidence="2">
    <location>
        <begin position="1"/>
        <end position="16"/>
    </location>
</feature>
<evidence type="ECO:0000313" key="4">
    <source>
        <dbReference type="EMBL" id="VFT98645.1"/>
    </source>
</evidence>
<gene>
    <name evidence="4" type="primary">Aste57867_21977</name>
    <name evidence="3" type="ORF">As57867_021908</name>
    <name evidence="4" type="ORF">ASTE57867_21977</name>
</gene>
<evidence type="ECO:0000313" key="5">
    <source>
        <dbReference type="Proteomes" id="UP000332933"/>
    </source>
</evidence>
<proteinExistence type="predicted"/>
<accession>A0A485LJ04</accession>
<evidence type="ECO:0000256" key="1">
    <source>
        <dbReference type="SAM" id="Coils"/>
    </source>
</evidence>
<evidence type="ECO:0000313" key="3">
    <source>
        <dbReference type="EMBL" id="KAF0686191.1"/>
    </source>
</evidence>
<dbReference type="InterPro" id="IPR027417">
    <property type="entry name" value="P-loop_NTPase"/>
</dbReference>
<dbReference type="EMBL" id="CAADRA010007039">
    <property type="protein sequence ID" value="VFT98645.1"/>
    <property type="molecule type" value="Genomic_DNA"/>
</dbReference>
<name>A0A485LJ04_9STRA</name>
<dbReference type="AlphaFoldDB" id="A0A485LJ04"/>
<organism evidence="4 5">
    <name type="scientific">Aphanomyces stellatus</name>
    <dbReference type="NCBI Taxonomy" id="120398"/>
    <lineage>
        <taxon>Eukaryota</taxon>
        <taxon>Sar</taxon>
        <taxon>Stramenopiles</taxon>
        <taxon>Oomycota</taxon>
        <taxon>Saprolegniomycetes</taxon>
        <taxon>Saprolegniales</taxon>
        <taxon>Verrucalvaceae</taxon>
        <taxon>Aphanomyces</taxon>
    </lineage>
</organism>
<reference evidence="3" key="2">
    <citation type="submission" date="2019-06" db="EMBL/GenBank/DDBJ databases">
        <title>Genomics analysis of Aphanomyces spp. identifies a new class of oomycete effector associated with host adaptation.</title>
        <authorList>
            <person name="Gaulin E."/>
        </authorList>
    </citation>
    <scope>NUCLEOTIDE SEQUENCE</scope>
    <source>
        <strain evidence="3">CBS 578.67</strain>
    </source>
</reference>
<dbReference type="OrthoDB" id="75427at2759"/>